<dbReference type="EMBL" id="AAOF01000001">
    <property type="protein sequence ID" value="EAR23332.1"/>
    <property type="molecule type" value="Genomic_DNA"/>
</dbReference>
<dbReference type="Proteomes" id="UP000003374">
    <property type="component" value="Unassembled WGS sequence"/>
</dbReference>
<proteinExistence type="predicted"/>
<protein>
    <submittedName>
        <fullName evidence="5">Lhr-like helicase</fullName>
    </submittedName>
</protein>
<dbReference type="OrthoDB" id="9760034at2"/>
<dbReference type="PROSITE" id="PS51192">
    <property type="entry name" value="HELICASE_ATP_BIND_1"/>
    <property type="match status" value="1"/>
</dbReference>
<organism evidence="5 6">
    <name type="scientific">Nitrococcus mobilis Nb-231</name>
    <dbReference type="NCBI Taxonomy" id="314278"/>
    <lineage>
        <taxon>Bacteria</taxon>
        <taxon>Pseudomonadati</taxon>
        <taxon>Pseudomonadota</taxon>
        <taxon>Gammaproteobacteria</taxon>
        <taxon>Chromatiales</taxon>
        <taxon>Ectothiorhodospiraceae</taxon>
        <taxon>Nitrococcus</taxon>
    </lineage>
</organism>
<dbReference type="AlphaFoldDB" id="A4BLZ4"/>
<dbReference type="InterPro" id="IPR014001">
    <property type="entry name" value="Helicase_ATP-bd"/>
</dbReference>
<dbReference type="SMART" id="SM00490">
    <property type="entry name" value="HELICc"/>
    <property type="match status" value="1"/>
</dbReference>
<reference evidence="5 6" key="1">
    <citation type="submission" date="2006-02" db="EMBL/GenBank/DDBJ databases">
        <authorList>
            <person name="Waterbury J."/>
            <person name="Ferriera S."/>
            <person name="Johnson J."/>
            <person name="Kravitz S."/>
            <person name="Halpern A."/>
            <person name="Remington K."/>
            <person name="Beeson K."/>
            <person name="Tran B."/>
            <person name="Rogers Y.-H."/>
            <person name="Friedman R."/>
            <person name="Venter J.C."/>
        </authorList>
    </citation>
    <scope>NUCLEOTIDE SEQUENCE [LARGE SCALE GENOMIC DNA]</scope>
    <source>
        <strain evidence="5 6">Nb-231</strain>
    </source>
</reference>
<keyword evidence="6" id="KW-1185">Reference proteome</keyword>
<gene>
    <name evidence="5" type="ORF">NB231_15968</name>
</gene>
<feature type="domain" description="Helicase ATP-binding" evidence="3">
    <location>
        <begin position="40"/>
        <end position="219"/>
    </location>
</feature>
<dbReference type="STRING" id="314278.NB231_15968"/>
<comment type="caution">
    <text evidence="5">The sequence shown here is derived from an EMBL/GenBank/DDBJ whole genome shotgun (WGS) entry which is preliminary data.</text>
</comment>
<dbReference type="SMART" id="SM00487">
    <property type="entry name" value="DEXDc"/>
    <property type="match status" value="1"/>
</dbReference>
<keyword evidence="5" id="KW-0347">Helicase</keyword>
<dbReference type="GO" id="GO:0016887">
    <property type="term" value="F:ATP hydrolysis activity"/>
    <property type="evidence" value="ECO:0007669"/>
    <property type="project" value="TreeGrafter"/>
</dbReference>
<evidence type="ECO:0000256" key="2">
    <source>
        <dbReference type="ARBA" id="ARBA00022840"/>
    </source>
</evidence>
<keyword evidence="1" id="KW-0547">Nucleotide-binding</keyword>
<sequence length="694" mass="76261">MKGGGAERVSAFERLHPAVQYHIVNSLGWPALRPLQERSIAPVLDGHHALLIAPTAGGKTEAAMLPVLSRMLSEEWRGLSVLYICPIKALLNNLEARLSRLARLLGRTVQLWHGDIGQGEKNRAQREPPDILLTTPESLEGILIGGRRDHLRLLGGVRCVVIDELHAFAGDDRGWHLLALLERIHALRGHEPQRIGLSATVGEPHALLNWLAAHCAGERSLVRVQVPPTEVDLCVDYAGSLRNAAILISRLHRGEKRLVFCDSRSRVEELSIALRALGVDVFVSHAALSVDTRRQAEQAFAERQNCVIVATSTLELGLDVGDLDRVIQIDAPGSVASFLQRLGRTGRRADSRRNLLFIATRDAGLLESLAIAQLFESGFVEPVVGPPMPCHLVVQQLFAMLFQHSLELEERVFTTTLRRIPGFAGLIDAHWDELREHLLARGFLIRNGLLLALGPKAERAFLGRGLADLCVSFDSPQLFTAFHGNKLLGHVDPLSLSWRRDGPTVLALGGRSWRVVSTDWTRDRVYVEAADEKGTSRWLGESRGVSRVIAEQVRRILAAPPADSTLLTKRSSSRIAELCAAQEDTLSLTPLRLQEGGFEWWTYAGLAANILLAARIAAAGGSCGAVGSYSFRFKISDAAVTAHGGWDAIRKLTPRLEPLDRQRIKFAELLPHDLLAEMSLRRINAKSRPRGGLS</sequence>
<dbReference type="SUPFAM" id="SSF52540">
    <property type="entry name" value="P-loop containing nucleoside triphosphate hydrolases"/>
    <property type="match status" value="1"/>
</dbReference>
<evidence type="ECO:0000259" key="4">
    <source>
        <dbReference type="PROSITE" id="PS51194"/>
    </source>
</evidence>
<dbReference type="GO" id="GO:0003677">
    <property type="term" value="F:DNA binding"/>
    <property type="evidence" value="ECO:0007669"/>
    <property type="project" value="TreeGrafter"/>
</dbReference>
<dbReference type="PANTHER" id="PTHR47962">
    <property type="entry name" value="ATP-DEPENDENT HELICASE LHR-RELATED-RELATED"/>
    <property type="match status" value="1"/>
</dbReference>
<dbReference type="InterPro" id="IPR001650">
    <property type="entry name" value="Helicase_C-like"/>
</dbReference>
<evidence type="ECO:0000256" key="1">
    <source>
        <dbReference type="ARBA" id="ARBA00022741"/>
    </source>
</evidence>
<evidence type="ECO:0000259" key="3">
    <source>
        <dbReference type="PROSITE" id="PS51192"/>
    </source>
</evidence>
<name>A4BLZ4_9GAMM</name>
<dbReference type="PROSITE" id="PS51194">
    <property type="entry name" value="HELICASE_CTER"/>
    <property type="match status" value="1"/>
</dbReference>
<dbReference type="PANTHER" id="PTHR47962:SF5">
    <property type="entry name" value="ATP-DEPENDENT HELICASE LHR-RELATED"/>
    <property type="match status" value="1"/>
</dbReference>
<feature type="domain" description="Helicase C-terminal" evidence="4">
    <location>
        <begin position="240"/>
        <end position="391"/>
    </location>
</feature>
<dbReference type="Pfam" id="PF00270">
    <property type="entry name" value="DEAD"/>
    <property type="match status" value="1"/>
</dbReference>
<dbReference type="HOGENOM" id="CLU_002025_2_0_6"/>
<dbReference type="eggNOG" id="COG1201">
    <property type="taxonomic scope" value="Bacteria"/>
</dbReference>
<dbReference type="InterPro" id="IPR027417">
    <property type="entry name" value="P-loop_NTPase"/>
</dbReference>
<accession>A4BLZ4</accession>
<keyword evidence="5" id="KW-0378">Hydrolase</keyword>
<evidence type="ECO:0000313" key="5">
    <source>
        <dbReference type="EMBL" id="EAR23332.1"/>
    </source>
</evidence>
<dbReference type="GO" id="GO:0005524">
    <property type="term" value="F:ATP binding"/>
    <property type="evidence" value="ECO:0007669"/>
    <property type="project" value="UniProtKB-KW"/>
</dbReference>
<dbReference type="GO" id="GO:0004386">
    <property type="term" value="F:helicase activity"/>
    <property type="evidence" value="ECO:0007669"/>
    <property type="project" value="UniProtKB-KW"/>
</dbReference>
<evidence type="ECO:0000313" key="6">
    <source>
        <dbReference type="Proteomes" id="UP000003374"/>
    </source>
</evidence>
<dbReference type="InterPro" id="IPR052511">
    <property type="entry name" value="ATP-dep_Helicase"/>
</dbReference>
<keyword evidence="2" id="KW-0067">ATP-binding</keyword>
<dbReference type="Gene3D" id="3.40.50.300">
    <property type="entry name" value="P-loop containing nucleotide triphosphate hydrolases"/>
    <property type="match status" value="2"/>
</dbReference>
<dbReference type="RefSeq" id="WP_005004495.1">
    <property type="nucleotide sequence ID" value="NZ_CH672427.1"/>
</dbReference>
<dbReference type="Pfam" id="PF00271">
    <property type="entry name" value="Helicase_C"/>
    <property type="match status" value="1"/>
</dbReference>
<dbReference type="InterPro" id="IPR011545">
    <property type="entry name" value="DEAD/DEAH_box_helicase_dom"/>
</dbReference>